<comment type="caution">
    <text evidence="1">The sequence shown here is derived from an EMBL/GenBank/DDBJ whole genome shotgun (WGS) entry which is preliminary data.</text>
</comment>
<keyword evidence="2" id="KW-1185">Reference proteome</keyword>
<protein>
    <submittedName>
        <fullName evidence="1">Uncharacterized protein</fullName>
    </submittedName>
</protein>
<dbReference type="EMBL" id="JAMZIH010005523">
    <property type="protein sequence ID" value="KAJ1675042.1"/>
    <property type="molecule type" value="Genomic_DNA"/>
</dbReference>
<organism evidence="1 2">
    <name type="scientific">Spiromyces aspiralis</name>
    <dbReference type="NCBI Taxonomy" id="68401"/>
    <lineage>
        <taxon>Eukaryota</taxon>
        <taxon>Fungi</taxon>
        <taxon>Fungi incertae sedis</taxon>
        <taxon>Zoopagomycota</taxon>
        <taxon>Kickxellomycotina</taxon>
        <taxon>Kickxellomycetes</taxon>
        <taxon>Kickxellales</taxon>
        <taxon>Kickxellaceae</taxon>
        <taxon>Spiromyces</taxon>
    </lineage>
</organism>
<accession>A0ACC1HIJ2</accession>
<reference evidence="1" key="1">
    <citation type="submission" date="2022-06" db="EMBL/GenBank/DDBJ databases">
        <title>Phylogenomic reconstructions and comparative analyses of Kickxellomycotina fungi.</title>
        <authorList>
            <person name="Reynolds N.K."/>
            <person name="Stajich J.E."/>
            <person name="Barry K."/>
            <person name="Grigoriev I.V."/>
            <person name="Crous P."/>
            <person name="Smith M.E."/>
        </authorList>
    </citation>
    <scope>NUCLEOTIDE SEQUENCE</scope>
    <source>
        <strain evidence="1">RSA 2271</strain>
    </source>
</reference>
<evidence type="ECO:0000313" key="1">
    <source>
        <dbReference type="EMBL" id="KAJ1675042.1"/>
    </source>
</evidence>
<dbReference type="Proteomes" id="UP001145114">
    <property type="component" value="Unassembled WGS sequence"/>
</dbReference>
<sequence>VLTKTPVPTELPPKGSSNNGVLSAYYFFRESTALELFRAGRTDEFETPWPSTKSRLELPSLGFEHDQDESGDEQASVSTNLSSVAGTKGGSDGSDVSQTMLTSILVPKTALNKQPFSGASVSPARSNGQAYGNSRGNPEFPTMGHAQQFPNVNGSNSISSGKPPSPGSPVANEGARRAESDISTNGSDESSCVSMEIDNYIESPSLAYVNRRGTSTQAATTQAASPSSLGGGDTTTRSASTPSSTSQDLPSMTSTEWDIVTARESIADVRPNIQAFYKVVQNAKGPKIKITNDVDDAWPPADFVYIDENIWTANVPRPSTDTVIGCECDDCMTDTMCTCCEQNDGMCAYDHKGHVTVPFGHAIYECNHKCKCSSSCPLRVVQHGRKAKLEIFRTQLKGWGVRATEYIPRGRFICEYVGEIITYEEAEKRAKNDQVFGTTYLFDLDYDVMQGDLIDFTIDSRYYGNISHFFNHSCNPNVDIRPVFVEHWDRRLHRLAFFSLRPIHKGDEITFDYNPCHESMQVGQAGAHTAAITTATATTTTGGSGLSKASKNHYDIRQFKCHCESENCRGTIFT</sequence>
<name>A0ACC1HIJ2_9FUNG</name>
<feature type="non-terminal residue" evidence="1">
    <location>
        <position position="1"/>
    </location>
</feature>
<proteinExistence type="predicted"/>
<gene>
    <name evidence="1" type="ORF">EV182_002046</name>
</gene>
<evidence type="ECO:0000313" key="2">
    <source>
        <dbReference type="Proteomes" id="UP001145114"/>
    </source>
</evidence>